<evidence type="ECO:0000313" key="2">
    <source>
        <dbReference type="EMBL" id="QJB02763.1"/>
    </source>
</evidence>
<organism evidence="1">
    <name type="scientific">viral metagenome</name>
    <dbReference type="NCBI Taxonomy" id="1070528"/>
    <lineage>
        <taxon>unclassified sequences</taxon>
        <taxon>metagenomes</taxon>
        <taxon>organismal metagenomes</taxon>
    </lineage>
</organism>
<evidence type="ECO:0000313" key="3">
    <source>
        <dbReference type="EMBL" id="QJH92682.1"/>
    </source>
</evidence>
<reference evidence="1" key="1">
    <citation type="submission" date="2020-03" db="EMBL/GenBank/DDBJ databases">
        <title>The deep terrestrial virosphere.</title>
        <authorList>
            <person name="Holmfeldt K."/>
            <person name="Nilsson E."/>
            <person name="Simone D."/>
            <person name="Lopez-Fernandez M."/>
            <person name="Wu X."/>
            <person name="de Brujin I."/>
            <person name="Lundin D."/>
            <person name="Andersson A."/>
            <person name="Bertilsson S."/>
            <person name="Dopson M."/>
        </authorList>
    </citation>
    <scope>NUCLEOTIDE SEQUENCE</scope>
    <source>
        <strain evidence="3">MM171A02554</strain>
        <strain evidence="2">MM171B01072</strain>
        <strain evidence="1">MM415A01300</strain>
    </source>
</reference>
<evidence type="ECO:0000313" key="1">
    <source>
        <dbReference type="EMBL" id="QJA77475.1"/>
    </source>
</evidence>
<proteinExistence type="predicted"/>
<accession>A0A6M3K6V9</accession>
<dbReference type="EMBL" id="MT142284">
    <property type="protein sequence ID" value="QJA77475.1"/>
    <property type="molecule type" value="Genomic_DNA"/>
</dbReference>
<gene>
    <name evidence="3" type="ORF">MM171A02554_0006</name>
    <name evidence="2" type="ORF">MM171B01072_0006</name>
    <name evidence="1" type="ORF">MM415A01300_0020</name>
</gene>
<dbReference type="EMBL" id="MT143806">
    <property type="protein sequence ID" value="QJB02763.1"/>
    <property type="molecule type" value="Genomic_DNA"/>
</dbReference>
<protein>
    <submittedName>
        <fullName evidence="1">Uncharacterized protein</fullName>
    </submittedName>
</protein>
<name>A0A6M3K6V9_9ZZZZ</name>
<sequence length="85" mass="9911">MIKWCHNAKTGEIFSYNQEGELTDFPRGDFLAYGDYLTTQFTTKEEAIQWAKEYGQCLKCRSSRKPDENGKCRFCGEIVVFSHEK</sequence>
<dbReference type="EMBL" id="MT143911">
    <property type="protein sequence ID" value="QJH92682.1"/>
    <property type="molecule type" value="Genomic_DNA"/>
</dbReference>
<dbReference type="AlphaFoldDB" id="A0A6M3K6V9"/>